<gene>
    <name evidence="1" type="ORF">HG66A1_26210</name>
</gene>
<keyword evidence="2" id="KW-1185">Reference proteome</keyword>
<proteinExistence type="predicted"/>
<evidence type="ECO:0000313" key="2">
    <source>
        <dbReference type="Proteomes" id="UP000320421"/>
    </source>
</evidence>
<sequence length="68" mass="7928">MRDLRNFRNEGYSLPHSPLYLSTNWKIGQLDKKHKDSKLLENEHSIEGGISLDKVVSIYLFFSFVAML</sequence>
<accession>A0A517PN79</accession>
<name>A0A517PN79_9PLAN</name>
<dbReference type="Proteomes" id="UP000320421">
    <property type="component" value="Chromosome"/>
</dbReference>
<dbReference type="EMBL" id="CP036266">
    <property type="protein sequence ID" value="QDT20831.1"/>
    <property type="molecule type" value="Genomic_DNA"/>
</dbReference>
<reference evidence="1 2" key="1">
    <citation type="submission" date="2019-02" db="EMBL/GenBank/DDBJ databases">
        <title>Deep-cultivation of Planctomycetes and their phenomic and genomic characterization uncovers novel biology.</title>
        <authorList>
            <person name="Wiegand S."/>
            <person name="Jogler M."/>
            <person name="Boedeker C."/>
            <person name="Pinto D."/>
            <person name="Vollmers J."/>
            <person name="Rivas-Marin E."/>
            <person name="Kohn T."/>
            <person name="Peeters S.H."/>
            <person name="Heuer A."/>
            <person name="Rast P."/>
            <person name="Oberbeckmann S."/>
            <person name="Bunk B."/>
            <person name="Jeske O."/>
            <person name="Meyerdierks A."/>
            <person name="Storesund J.E."/>
            <person name="Kallscheuer N."/>
            <person name="Luecker S."/>
            <person name="Lage O.M."/>
            <person name="Pohl T."/>
            <person name="Merkel B.J."/>
            <person name="Hornburger P."/>
            <person name="Mueller R.-W."/>
            <person name="Bruemmer F."/>
            <person name="Labrenz M."/>
            <person name="Spormann A.M."/>
            <person name="Op den Camp H."/>
            <person name="Overmann J."/>
            <person name="Amann R."/>
            <person name="Jetten M.S.M."/>
            <person name="Mascher T."/>
            <person name="Medema M.H."/>
            <person name="Devos D.P."/>
            <person name="Kaster A.-K."/>
            <person name="Ovreas L."/>
            <person name="Rohde M."/>
            <person name="Galperin M.Y."/>
            <person name="Jogler C."/>
        </authorList>
    </citation>
    <scope>NUCLEOTIDE SEQUENCE [LARGE SCALE GENOMIC DNA]</scope>
    <source>
        <strain evidence="1 2">HG66A1</strain>
    </source>
</reference>
<evidence type="ECO:0000313" key="1">
    <source>
        <dbReference type="EMBL" id="QDT20831.1"/>
    </source>
</evidence>
<protein>
    <submittedName>
        <fullName evidence="1">Uncharacterized protein</fullName>
    </submittedName>
</protein>
<organism evidence="1 2">
    <name type="scientific">Gimesia chilikensis</name>
    <dbReference type="NCBI Taxonomy" id="2605989"/>
    <lineage>
        <taxon>Bacteria</taxon>
        <taxon>Pseudomonadati</taxon>
        <taxon>Planctomycetota</taxon>
        <taxon>Planctomycetia</taxon>
        <taxon>Planctomycetales</taxon>
        <taxon>Planctomycetaceae</taxon>
        <taxon>Gimesia</taxon>
    </lineage>
</organism>
<dbReference type="AlphaFoldDB" id="A0A517PN79"/>